<comment type="caution">
    <text evidence="4">The sequence shown here is derived from an EMBL/GenBank/DDBJ whole genome shotgun (WGS) entry which is preliminary data.</text>
</comment>
<keyword evidence="2" id="KW-0732">Signal</keyword>
<dbReference type="PROSITE" id="PS51257">
    <property type="entry name" value="PROKAR_LIPOPROTEIN"/>
    <property type="match status" value="1"/>
</dbReference>
<gene>
    <name evidence="4" type="ORF">FHE65_09885</name>
    <name evidence="3" type="ORF">FHE65_18635</name>
</gene>
<evidence type="ECO:0000256" key="2">
    <source>
        <dbReference type="SAM" id="SignalP"/>
    </source>
</evidence>
<evidence type="ECO:0000313" key="4">
    <source>
        <dbReference type="EMBL" id="TNC47463.1"/>
    </source>
</evidence>
<evidence type="ECO:0000313" key="5">
    <source>
        <dbReference type="Proteomes" id="UP000306740"/>
    </source>
</evidence>
<dbReference type="OrthoDB" id="3828886at2"/>
<evidence type="ECO:0000256" key="1">
    <source>
        <dbReference type="SAM" id="MobiDB-lite"/>
    </source>
</evidence>
<evidence type="ECO:0000313" key="3">
    <source>
        <dbReference type="EMBL" id="TNC43276.1"/>
    </source>
</evidence>
<dbReference type="Proteomes" id="UP000306740">
    <property type="component" value="Unassembled WGS sequence"/>
</dbReference>
<dbReference type="EMBL" id="VDFR01000081">
    <property type="protein sequence ID" value="TNC43276.1"/>
    <property type="molecule type" value="Genomic_DNA"/>
</dbReference>
<proteinExistence type="predicted"/>
<reference evidence="4 5" key="1">
    <citation type="submission" date="2019-05" db="EMBL/GenBank/DDBJ databases">
        <title>Mumia sp. nov., isolated from the intestinal contents of plateau pika (Ochotona curzoniae) in the Qinghai-Tibet plateau of China.</title>
        <authorList>
            <person name="Tian Z."/>
        </authorList>
    </citation>
    <scope>NUCLEOTIDE SEQUENCE [LARGE SCALE GENOMIC DNA]</scope>
    <source>
        <strain evidence="5">527</strain>
        <strain evidence="4">Z527</strain>
    </source>
</reference>
<protein>
    <recommendedName>
        <fullName evidence="6">DUF2690 domain-containing protein</fullName>
    </recommendedName>
</protein>
<name>A0A5C4MUH8_9ACTN</name>
<feature type="signal peptide" evidence="2">
    <location>
        <begin position="1"/>
        <end position="23"/>
    </location>
</feature>
<evidence type="ECO:0008006" key="6">
    <source>
        <dbReference type="Google" id="ProtNLM"/>
    </source>
</evidence>
<accession>A0A5C4MUH8</accession>
<organism evidence="4 5">
    <name type="scientific">Mumia zhuanghuii</name>
    <dbReference type="NCBI Taxonomy" id="2585211"/>
    <lineage>
        <taxon>Bacteria</taxon>
        <taxon>Bacillati</taxon>
        <taxon>Actinomycetota</taxon>
        <taxon>Actinomycetes</taxon>
        <taxon>Propionibacteriales</taxon>
        <taxon>Nocardioidaceae</taxon>
        <taxon>Mumia</taxon>
    </lineage>
</organism>
<dbReference type="EMBL" id="VDFR01000045">
    <property type="protein sequence ID" value="TNC47463.1"/>
    <property type="molecule type" value="Genomic_DNA"/>
</dbReference>
<feature type="chain" id="PRO_5036138741" description="DUF2690 domain-containing protein" evidence="2">
    <location>
        <begin position="24"/>
        <end position="160"/>
    </location>
</feature>
<sequence length="160" mass="16416">MTRLRTAWAAALLALLMACGAGASDAPRACTMIGSSAGIAVSVEPPLAREANAVWTSVCWDGSCVETLSALVPGQAAVDQGCDGAGPDSSCSAVMTPDGTMQGFVGVAALPLKEVEVTTVVQRRDGTELRRDVARVTPEPTYPNGKDCEPGGNQVRLTLP</sequence>
<feature type="region of interest" description="Disordered" evidence="1">
    <location>
        <begin position="137"/>
        <end position="160"/>
    </location>
</feature>
<dbReference type="RefSeq" id="WP_139105783.1">
    <property type="nucleotide sequence ID" value="NZ_VDFR01000081.1"/>
</dbReference>
<dbReference type="AlphaFoldDB" id="A0A5C4MUH8"/>